<keyword evidence="6" id="KW-0479">Metal-binding</keyword>
<keyword evidence="7" id="KW-0378">Hydrolase</keyword>
<dbReference type="Pfam" id="PF02128">
    <property type="entry name" value="Peptidase_M36"/>
    <property type="match status" value="1"/>
</dbReference>
<keyword evidence="10" id="KW-0865">Zymogen</keyword>
<gene>
    <name evidence="11" type="ORF">EAF64_13170</name>
</gene>
<organism evidence="11 12">
    <name type="scientific">Halorientalis pallida</name>
    <dbReference type="NCBI Taxonomy" id="2479928"/>
    <lineage>
        <taxon>Archaea</taxon>
        <taxon>Methanobacteriati</taxon>
        <taxon>Methanobacteriota</taxon>
        <taxon>Stenosarchaea group</taxon>
        <taxon>Halobacteria</taxon>
        <taxon>Halobacteriales</taxon>
        <taxon>Haloarculaceae</taxon>
        <taxon>Halorientalis</taxon>
    </lineage>
</organism>
<comment type="subcellular location">
    <subcellularLocation>
        <location evidence="2">Secreted</location>
    </subcellularLocation>
</comment>
<dbReference type="InterPro" id="IPR027268">
    <property type="entry name" value="Peptidase_M4/M1_CTD_sf"/>
</dbReference>
<keyword evidence="5" id="KW-0645">Protease</keyword>
<dbReference type="PANTHER" id="PTHR33478:SF1">
    <property type="entry name" value="EXTRACELLULAR METALLOPROTEINASE MEP"/>
    <property type="match status" value="1"/>
</dbReference>
<evidence type="ECO:0000256" key="7">
    <source>
        <dbReference type="ARBA" id="ARBA00022801"/>
    </source>
</evidence>
<comment type="similarity">
    <text evidence="3">Belongs to the peptidase M36 family.</text>
</comment>
<dbReference type="GO" id="GO:0005615">
    <property type="term" value="C:extracellular space"/>
    <property type="evidence" value="ECO:0007669"/>
    <property type="project" value="InterPro"/>
</dbReference>
<name>A0A498KUQ6_9EURY</name>
<dbReference type="InterPro" id="IPR050371">
    <property type="entry name" value="Fungal_virulence_M36"/>
</dbReference>
<dbReference type="Gene3D" id="1.10.390.10">
    <property type="entry name" value="Neutral Protease Domain 2"/>
    <property type="match status" value="1"/>
</dbReference>
<evidence type="ECO:0000256" key="8">
    <source>
        <dbReference type="ARBA" id="ARBA00022833"/>
    </source>
</evidence>
<dbReference type="GO" id="GO:0004222">
    <property type="term" value="F:metalloendopeptidase activity"/>
    <property type="evidence" value="ECO:0007669"/>
    <property type="project" value="InterPro"/>
</dbReference>
<evidence type="ECO:0000313" key="12">
    <source>
        <dbReference type="Proteomes" id="UP000289691"/>
    </source>
</evidence>
<dbReference type="GO" id="GO:0006508">
    <property type="term" value="P:proteolysis"/>
    <property type="evidence" value="ECO:0007669"/>
    <property type="project" value="UniProtKB-KW"/>
</dbReference>
<keyword evidence="8" id="KW-0862">Zinc</keyword>
<dbReference type="Proteomes" id="UP000289691">
    <property type="component" value="Unassembled WGS sequence"/>
</dbReference>
<dbReference type="SUPFAM" id="SSF101898">
    <property type="entry name" value="NHL repeat"/>
    <property type="match status" value="1"/>
</dbReference>
<comment type="caution">
    <text evidence="11">The sequence shown here is derived from an EMBL/GenBank/DDBJ whole genome shotgun (WGS) entry which is preliminary data.</text>
</comment>
<accession>A0A498KUQ6</accession>
<evidence type="ECO:0000256" key="6">
    <source>
        <dbReference type="ARBA" id="ARBA00022723"/>
    </source>
</evidence>
<evidence type="ECO:0000256" key="10">
    <source>
        <dbReference type="ARBA" id="ARBA00023145"/>
    </source>
</evidence>
<dbReference type="PANTHER" id="PTHR33478">
    <property type="entry name" value="EXTRACELLULAR METALLOPROTEINASE MEP"/>
    <property type="match status" value="1"/>
</dbReference>
<keyword evidence="12" id="KW-1185">Reference proteome</keyword>
<dbReference type="AlphaFoldDB" id="A0A498KUQ6"/>
<dbReference type="EMBL" id="RDFA01000004">
    <property type="protein sequence ID" value="RXK48620.1"/>
    <property type="molecule type" value="Genomic_DNA"/>
</dbReference>
<keyword evidence="4" id="KW-0964">Secreted</keyword>
<dbReference type="InterPro" id="IPR001842">
    <property type="entry name" value="Peptidase_M36"/>
</dbReference>
<evidence type="ECO:0008006" key="13">
    <source>
        <dbReference type="Google" id="ProtNLM"/>
    </source>
</evidence>
<dbReference type="SUPFAM" id="SSF55486">
    <property type="entry name" value="Metalloproteases ('zincins'), catalytic domain"/>
    <property type="match status" value="1"/>
</dbReference>
<evidence type="ECO:0000256" key="3">
    <source>
        <dbReference type="ARBA" id="ARBA00006006"/>
    </source>
</evidence>
<evidence type="ECO:0000256" key="5">
    <source>
        <dbReference type="ARBA" id="ARBA00022670"/>
    </source>
</evidence>
<evidence type="ECO:0000313" key="11">
    <source>
        <dbReference type="EMBL" id="RXK48620.1"/>
    </source>
</evidence>
<reference evidence="11 12" key="1">
    <citation type="submission" date="2019-01" db="EMBL/GenBank/DDBJ databases">
        <title>Halorientalis sp. F13-25 a new haloarchaeum isolated from hypersaline water.</title>
        <authorList>
            <person name="Ana D.-V."/>
            <person name="Cristina S.-P."/>
            <person name="Antonio V."/>
        </authorList>
    </citation>
    <scope>NUCLEOTIDE SEQUENCE [LARGE SCALE GENOMIC DNA]</scope>
    <source>
        <strain evidence="11 12">F13-25</strain>
    </source>
</reference>
<evidence type="ECO:0000256" key="9">
    <source>
        <dbReference type="ARBA" id="ARBA00023049"/>
    </source>
</evidence>
<dbReference type="GO" id="GO:0008270">
    <property type="term" value="F:zinc ion binding"/>
    <property type="evidence" value="ECO:0007669"/>
    <property type="project" value="InterPro"/>
</dbReference>
<evidence type="ECO:0000256" key="1">
    <source>
        <dbReference type="ARBA" id="ARBA00001947"/>
    </source>
</evidence>
<comment type="cofactor">
    <cofactor evidence="1">
        <name>Zn(2+)</name>
        <dbReference type="ChEBI" id="CHEBI:29105"/>
    </cofactor>
</comment>
<protein>
    <recommendedName>
        <fullName evidence="13">Fungalysin/Thermolysin Propeptide Motif</fullName>
    </recommendedName>
</protein>
<evidence type="ECO:0000256" key="4">
    <source>
        <dbReference type="ARBA" id="ARBA00022525"/>
    </source>
</evidence>
<dbReference type="RefSeq" id="WP_129069457.1">
    <property type="nucleotide sequence ID" value="NZ_RDFA01000004.1"/>
</dbReference>
<dbReference type="Gene3D" id="3.10.170.10">
    <property type="match status" value="1"/>
</dbReference>
<sequence length="923" mass="99816">MSSEFALEVDRRTHDRPIPTDRMHFLADRAADVSRQLPSGQRVLIDAVDNLTGNPSRLTFEGGVSGAGFGPTDQPERESYVARAVDALRELDQFGVLGMTADPAQEPELAPELQPTRTSGDRTLVTVRQEYKDREVFDSAKTVHFDGTGRLAAMSGRFVTTPVGEIPETPSVSVETAVRATVQHVVGARQRQGETVDEFGETMDLPDIDLDAFEPSVLGAFDEIRSRPTLVAAGPFGEPFKCKTLWFDLDGELRLAWEVRVTMPNGVEQYRAIVDATDERVLYCKPLHWEVGARGHVYPEDGGQDRELRPFPEEFGRIPTDVLPDDLPSEFPVDWVDGDVTAGNNVDVQVTVDGGWEYAAGTDRDGVLTFDPDDADGSDQFAVNAFYWCNLLHDYFYLLGFREEDGNFQQRNREGRGVPGDHVRTRIFPGRVWGTANMRTEVADGHGPIMQLGEVTRTGRHTALDLSVVGHEWAHGLTRRLIGALDAPQSRGLAEGCSDYVACTFMDEVVAGSWVLDDPDGMREYRYDESFPDDFGDLGTGRYTTGSEHNIGEIWCAALLEVNRNVGHELAMQLFVDACKIAPENPSMLDLRDAFVTALDDLAASGELSPVVAYAVRRGLWAAFAKFGMGPLATSNGAQLSGVAADHYETESGITAMAPLESGTGYWYVDDAGGVYRHGDAAFHGWAGGYELPAPVVDIAGTNTDDGYWLAGADGSVYPFGDATAFAPQSNRQFDGAVVAFGATPDDSGYWLATENGDVHAYGQAVSPPSVRDRVADGSIVDMEPTPDGGGYWLADASGTVLSAGTAPAVDTVTGAPSAPLSAMAALPSGRGLFLAYEDGTVVTFGGAVNLGQPQDPPYTPVVDVAVTPNGNGYWLCCADGYAYRFGNAQRYPARPVRTDTIDFTGTDITDRERRLLEETPTA</sequence>
<keyword evidence="9" id="KW-0482">Metalloprotease</keyword>
<evidence type="ECO:0000256" key="2">
    <source>
        <dbReference type="ARBA" id="ARBA00004613"/>
    </source>
</evidence>
<proteinExistence type="inferred from homology"/>